<dbReference type="InterPro" id="IPR042115">
    <property type="entry name" value="PriA_3primeBD_sf"/>
</dbReference>
<dbReference type="SMART" id="SM00490">
    <property type="entry name" value="HELICc"/>
    <property type="match status" value="1"/>
</dbReference>
<keyword evidence="16" id="KW-1185">Reference proteome</keyword>
<feature type="binding site" evidence="12">
    <location>
        <position position="536"/>
    </location>
    <ligand>
        <name>Zn(2+)</name>
        <dbReference type="ChEBI" id="CHEBI:29105"/>
        <label>2</label>
    </ligand>
</feature>
<dbReference type="InterPro" id="IPR041222">
    <property type="entry name" value="PriA_3primeBD"/>
</dbReference>
<dbReference type="PROSITE" id="PS51192">
    <property type="entry name" value="HELICASE_ATP_BIND_1"/>
    <property type="match status" value="1"/>
</dbReference>
<dbReference type="Gene3D" id="3.40.1440.60">
    <property type="entry name" value="PriA, 3(prime) DNA-binding domain"/>
    <property type="match status" value="1"/>
</dbReference>
<feature type="domain" description="Helicase ATP-binding" evidence="13">
    <location>
        <begin position="281"/>
        <end position="447"/>
    </location>
</feature>
<feature type="binding site" evidence="12">
    <location>
        <position position="539"/>
    </location>
    <ligand>
        <name>Zn(2+)</name>
        <dbReference type="ChEBI" id="CHEBI:29105"/>
        <label>2</label>
    </ligand>
</feature>
<evidence type="ECO:0000256" key="6">
    <source>
        <dbReference type="ARBA" id="ARBA00022806"/>
    </source>
</evidence>
<keyword evidence="5 12" id="KW-0378">Hydrolase</keyword>
<keyword evidence="3 12" id="KW-0479">Metal-binding</keyword>
<dbReference type="InterPro" id="IPR014001">
    <property type="entry name" value="Helicase_ATP-bd"/>
</dbReference>
<dbReference type="Pfam" id="PF18074">
    <property type="entry name" value="PriA_C"/>
    <property type="match status" value="1"/>
</dbReference>
<sequence>MNIAKVVVDVPAAQTNRVFDYKIPDNLTGTIYQGMRVIVPFGPRKIMGYVLEITDHSDLDPLKVKEIIELMDITPVLTEELLDLGKWLAGHTLSFYISTFQAMLPQALKATYQKEIHRLQDSPFDNDLDKMFHGRDYLDYQEFVERKGSHKQLQQAIQDGLIEMVYQVNSKETYKKSTLISANKDALELEEVISNMSAQAKKKITILRYFQEHPEPIVKKDLIQKLHTTHATIKPLIDEGVLKEEVKEIYRNPYKDDQIERTTALPLMDQQKKVMKPIINTIDSKQHDVFLLHGVTGSGKTEVYLQSIQQVLREGKEAIVLVPEISLTPQMVNRFKGRFGSEVAVMHSALSKGERFDEWRKIQRKEVKVVVGARSAIFAPFENVGIIIIDEEHETSYKQEEHPRYHTRDVAIYRAQYHDCPVILGSATPTLESYARAKKGIYQLLAMPDRMNKTKMPTVEIVDMREELHAGNRTMFSRQLKEDIEQRIARKEQVVLFLNRRGYSTFVMCRDCGYVINCPHCDIALTYHRKNQTLKCHYCSYEEKMPPHCPDCKSETIRYFGTGTQKVEEAIQELIPEARVIRMDVDTTRRKGSHEKLLDQFGNHEADILLGTQMIAKGLDFGNVTLVGVLAADSLLHLPDFRAAEKTFQLLTQVSGRAGRHELPGEVVIQTYSPEHYSVDLAAQYDYEGFFNKEMLLRKTYQYPPFYFLTLITVSHPNQLKALEITRTISQLLIKHLSDAARILGPTPSPLTRIKDRYRFQCMVKYKNEPEQRRVLQRILAYYEKEIQKNDLLIQIDLQPYQLM</sequence>
<evidence type="ECO:0000256" key="1">
    <source>
        <dbReference type="ARBA" id="ARBA00022515"/>
    </source>
</evidence>
<evidence type="ECO:0000259" key="14">
    <source>
        <dbReference type="PROSITE" id="PS51194"/>
    </source>
</evidence>
<dbReference type="GO" id="GO:1990077">
    <property type="term" value="C:primosome complex"/>
    <property type="evidence" value="ECO:0007669"/>
    <property type="project" value="UniProtKB-UniRule"/>
</dbReference>
<comment type="caution">
    <text evidence="15">The sequence shown here is derived from an EMBL/GenBank/DDBJ whole genome shotgun (WGS) entry which is preliminary data.</text>
</comment>
<feature type="binding site" evidence="12">
    <location>
        <position position="549"/>
    </location>
    <ligand>
        <name>Zn(2+)</name>
        <dbReference type="ChEBI" id="CHEBI:29105"/>
        <label>1</label>
    </ligand>
</feature>
<dbReference type="PANTHER" id="PTHR30580:SF0">
    <property type="entry name" value="PRIMOSOMAL PROTEIN N"/>
    <property type="match status" value="1"/>
</dbReference>
<keyword evidence="1 12" id="KW-0639">Primosome</keyword>
<dbReference type="CDD" id="cd17929">
    <property type="entry name" value="DEXHc_priA"/>
    <property type="match status" value="1"/>
</dbReference>
<accession>A0A917WQG5</accession>
<dbReference type="AlphaFoldDB" id="A0A917WQG5"/>
<dbReference type="NCBIfam" id="NF004066">
    <property type="entry name" value="PRK05580.1-3"/>
    <property type="match status" value="1"/>
</dbReference>
<reference evidence="15" key="1">
    <citation type="journal article" date="2014" name="Int. J. Syst. Evol. Microbiol.">
        <title>Complete genome sequence of Corynebacterium casei LMG S-19264T (=DSM 44701T), isolated from a smear-ripened cheese.</title>
        <authorList>
            <consortium name="US DOE Joint Genome Institute (JGI-PGF)"/>
            <person name="Walter F."/>
            <person name="Albersmeier A."/>
            <person name="Kalinowski J."/>
            <person name="Ruckert C."/>
        </authorList>
    </citation>
    <scope>NUCLEOTIDE SEQUENCE</scope>
    <source>
        <strain evidence="15">CGMCC 1.6333</strain>
    </source>
</reference>
<proteinExistence type="inferred from homology"/>
<dbReference type="Proteomes" id="UP000618460">
    <property type="component" value="Unassembled WGS sequence"/>
</dbReference>
<gene>
    <name evidence="12 15" type="primary">priA</name>
    <name evidence="15" type="ORF">GCM10011351_03580</name>
</gene>
<dbReference type="NCBIfam" id="TIGR00595">
    <property type="entry name" value="priA"/>
    <property type="match status" value="1"/>
</dbReference>
<feature type="binding site" evidence="12">
    <location>
        <position position="521"/>
    </location>
    <ligand>
        <name>Zn(2+)</name>
        <dbReference type="ChEBI" id="CHEBI:29105"/>
        <label>2</label>
    </ligand>
</feature>
<dbReference type="FunFam" id="3.40.1440.60:FF:000001">
    <property type="entry name" value="Primosomal protein N"/>
    <property type="match status" value="1"/>
</dbReference>
<dbReference type="InterPro" id="IPR011545">
    <property type="entry name" value="DEAD/DEAH_box_helicase_dom"/>
</dbReference>
<evidence type="ECO:0000256" key="3">
    <source>
        <dbReference type="ARBA" id="ARBA00022723"/>
    </source>
</evidence>
<protein>
    <recommendedName>
        <fullName evidence="12">Replication restart protein PriA</fullName>
    </recommendedName>
    <alternativeName>
        <fullName evidence="12">ATP-dependent DNA helicase PriA</fullName>
        <ecNumber evidence="12">5.6.2.4</ecNumber>
    </alternativeName>
    <alternativeName>
        <fullName evidence="12">DNA 3'-5' helicase PriA</fullName>
    </alternativeName>
</protein>
<evidence type="ECO:0000259" key="13">
    <source>
        <dbReference type="PROSITE" id="PS51192"/>
    </source>
</evidence>
<dbReference type="Pfam" id="PF00271">
    <property type="entry name" value="Helicase_C"/>
    <property type="match status" value="1"/>
</dbReference>
<feature type="domain" description="Helicase C-terminal" evidence="14">
    <location>
        <begin position="544"/>
        <end position="712"/>
    </location>
</feature>
<dbReference type="GO" id="GO:0006269">
    <property type="term" value="P:DNA replication, synthesis of primer"/>
    <property type="evidence" value="ECO:0007669"/>
    <property type="project" value="UniProtKB-KW"/>
</dbReference>
<evidence type="ECO:0000256" key="10">
    <source>
        <dbReference type="ARBA" id="ARBA00023235"/>
    </source>
</evidence>
<dbReference type="PANTHER" id="PTHR30580">
    <property type="entry name" value="PRIMOSOMAL PROTEIN N"/>
    <property type="match status" value="1"/>
</dbReference>
<dbReference type="EC" id="5.6.2.4" evidence="12"/>
<comment type="function">
    <text evidence="12">Initiates the restart of stalled replication forks, which reloads the replicative helicase on sites other than the origin of replication. Recognizes and binds to abandoned replication forks and remodels them to uncover a helicase loading site. Promotes assembly of the primosome at these replication forks.</text>
</comment>
<evidence type="ECO:0000256" key="7">
    <source>
        <dbReference type="ARBA" id="ARBA00022833"/>
    </source>
</evidence>
<dbReference type="InterPro" id="IPR001650">
    <property type="entry name" value="Helicase_C-like"/>
</dbReference>
<keyword evidence="2 12" id="KW-0235">DNA replication</keyword>
<dbReference type="InterPro" id="IPR005259">
    <property type="entry name" value="PriA"/>
</dbReference>
<dbReference type="Pfam" id="PF17764">
    <property type="entry name" value="PriA_3primeBD"/>
    <property type="match status" value="1"/>
</dbReference>
<dbReference type="Pfam" id="PF00270">
    <property type="entry name" value="DEAD"/>
    <property type="match status" value="1"/>
</dbReference>
<dbReference type="GO" id="GO:0006310">
    <property type="term" value="P:DNA recombination"/>
    <property type="evidence" value="ECO:0007669"/>
    <property type="project" value="InterPro"/>
</dbReference>
<dbReference type="GO" id="GO:0016787">
    <property type="term" value="F:hydrolase activity"/>
    <property type="evidence" value="ECO:0007669"/>
    <property type="project" value="UniProtKB-KW"/>
</dbReference>
<keyword evidence="4 12" id="KW-0547">Nucleotide-binding</keyword>
<organism evidence="15 16">
    <name type="scientific">Paraliobacillus quinghaiensis</name>
    <dbReference type="NCBI Taxonomy" id="470815"/>
    <lineage>
        <taxon>Bacteria</taxon>
        <taxon>Bacillati</taxon>
        <taxon>Bacillota</taxon>
        <taxon>Bacilli</taxon>
        <taxon>Bacillales</taxon>
        <taxon>Bacillaceae</taxon>
        <taxon>Paraliobacillus</taxon>
    </lineage>
</organism>
<comment type="subunit">
    <text evidence="12">Component of the replication restart primosome.</text>
</comment>
<dbReference type="SMART" id="SM00487">
    <property type="entry name" value="DEXDc"/>
    <property type="match status" value="1"/>
</dbReference>
<keyword evidence="9 12" id="KW-0238">DNA-binding</keyword>
<evidence type="ECO:0000256" key="2">
    <source>
        <dbReference type="ARBA" id="ARBA00022705"/>
    </source>
</evidence>
<comment type="similarity">
    <text evidence="12">Belongs to the helicase family. PriA subfamily.</text>
</comment>
<evidence type="ECO:0000256" key="4">
    <source>
        <dbReference type="ARBA" id="ARBA00022741"/>
    </source>
</evidence>
<dbReference type="CDD" id="cd18804">
    <property type="entry name" value="SF2_C_priA"/>
    <property type="match status" value="1"/>
</dbReference>
<evidence type="ECO:0000256" key="12">
    <source>
        <dbReference type="HAMAP-Rule" id="MF_00983"/>
    </source>
</evidence>
<evidence type="ECO:0000256" key="9">
    <source>
        <dbReference type="ARBA" id="ARBA00023125"/>
    </source>
</evidence>
<comment type="catalytic activity">
    <reaction evidence="11 12">
        <text>ATP + H2O = ADP + phosphate + H(+)</text>
        <dbReference type="Rhea" id="RHEA:13065"/>
        <dbReference type="ChEBI" id="CHEBI:15377"/>
        <dbReference type="ChEBI" id="CHEBI:15378"/>
        <dbReference type="ChEBI" id="CHEBI:30616"/>
        <dbReference type="ChEBI" id="CHEBI:43474"/>
        <dbReference type="ChEBI" id="CHEBI:456216"/>
        <dbReference type="EC" id="5.6.2.4"/>
    </reaction>
</comment>
<dbReference type="EMBL" id="BMLG01000001">
    <property type="protein sequence ID" value="GGM21004.1"/>
    <property type="molecule type" value="Genomic_DNA"/>
</dbReference>
<dbReference type="InterPro" id="IPR040498">
    <property type="entry name" value="PriA_CRR"/>
</dbReference>
<evidence type="ECO:0000256" key="11">
    <source>
        <dbReference type="ARBA" id="ARBA00048988"/>
    </source>
</evidence>
<keyword evidence="7 12" id="KW-0862">Zinc</keyword>
<evidence type="ECO:0000313" key="15">
    <source>
        <dbReference type="EMBL" id="GGM21004.1"/>
    </source>
</evidence>
<name>A0A917WQG5_9BACI</name>
<keyword evidence="8 12" id="KW-0067">ATP-binding</keyword>
<dbReference type="InterPro" id="IPR027417">
    <property type="entry name" value="P-loop_NTPase"/>
</dbReference>
<feature type="binding site" evidence="12">
    <location>
        <position position="518"/>
    </location>
    <ligand>
        <name>Zn(2+)</name>
        <dbReference type="ChEBI" id="CHEBI:29105"/>
        <label>2</label>
    </ligand>
</feature>
<dbReference type="Pfam" id="PF18319">
    <property type="entry name" value="Zn_ribbon_PriA"/>
    <property type="match status" value="1"/>
</dbReference>
<evidence type="ECO:0000256" key="8">
    <source>
        <dbReference type="ARBA" id="ARBA00022840"/>
    </source>
</evidence>
<keyword evidence="10 12" id="KW-0413">Isomerase</keyword>
<dbReference type="OrthoDB" id="9759544at2"/>
<dbReference type="HAMAP" id="MF_00983">
    <property type="entry name" value="PriA"/>
    <property type="match status" value="1"/>
</dbReference>
<comment type="cofactor">
    <cofactor evidence="12">
        <name>Zn(2+)</name>
        <dbReference type="ChEBI" id="CHEBI:29105"/>
    </cofactor>
    <text evidence="12">Binds 2 zinc ions per subunit.</text>
</comment>
<feature type="binding site" evidence="12">
    <location>
        <position position="512"/>
    </location>
    <ligand>
        <name>Zn(2+)</name>
        <dbReference type="ChEBI" id="CHEBI:29105"/>
        <label>1</label>
    </ligand>
</feature>
<dbReference type="RefSeq" id="WP_117151687.1">
    <property type="nucleotide sequence ID" value="NZ_BMLG01000001.1"/>
</dbReference>
<evidence type="ECO:0000313" key="16">
    <source>
        <dbReference type="Proteomes" id="UP000618460"/>
    </source>
</evidence>
<dbReference type="InterPro" id="IPR041236">
    <property type="entry name" value="PriA_C"/>
</dbReference>
<feature type="binding site" evidence="12">
    <location>
        <position position="509"/>
    </location>
    <ligand>
        <name>Zn(2+)</name>
        <dbReference type="ChEBI" id="CHEBI:29105"/>
        <label>1</label>
    </ligand>
</feature>
<dbReference type="GO" id="GO:0006270">
    <property type="term" value="P:DNA replication initiation"/>
    <property type="evidence" value="ECO:0007669"/>
    <property type="project" value="TreeGrafter"/>
</dbReference>
<dbReference type="GO" id="GO:0005524">
    <property type="term" value="F:ATP binding"/>
    <property type="evidence" value="ECO:0007669"/>
    <property type="project" value="UniProtKB-UniRule"/>
</dbReference>
<comment type="catalytic activity">
    <reaction evidence="12">
        <text>Couples ATP hydrolysis with the unwinding of duplex DNA by translocating in the 3'-5' direction.</text>
        <dbReference type="EC" id="5.6.2.4"/>
    </reaction>
</comment>
<dbReference type="PROSITE" id="PS51194">
    <property type="entry name" value="HELICASE_CTER"/>
    <property type="match status" value="1"/>
</dbReference>
<keyword evidence="6 12" id="KW-0347">Helicase</keyword>
<dbReference type="GO" id="GO:0003677">
    <property type="term" value="F:DNA binding"/>
    <property type="evidence" value="ECO:0007669"/>
    <property type="project" value="UniProtKB-UniRule"/>
</dbReference>
<feature type="binding site" evidence="12">
    <location>
        <position position="552"/>
    </location>
    <ligand>
        <name>Zn(2+)</name>
        <dbReference type="ChEBI" id="CHEBI:29105"/>
        <label>1</label>
    </ligand>
</feature>
<evidence type="ECO:0000256" key="5">
    <source>
        <dbReference type="ARBA" id="ARBA00022801"/>
    </source>
</evidence>
<reference evidence="15" key="2">
    <citation type="submission" date="2020-09" db="EMBL/GenBank/DDBJ databases">
        <authorList>
            <person name="Sun Q."/>
            <person name="Zhou Y."/>
        </authorList>
    </citation>
    <scope>NUCLEOTIDE SEQUENCE</scope>
    <source>
        <strain evidence="15">CGMCC 1.6333</strain>
    </source>
</reference>
<dbReference type="SUPFAM" id="SSF52540">
    <property type="entry name" value="P-loop containing nucleoside triphosphate hydrolases"/>
    <property type="match status" value="2"/>
</dbReference>
<dbReference type="FunFam" id="3.40.50.300:FF:000489">
    <property type="entry name" value="Primosome assembly protein PriA"/>
    <property type="match status" value="1"/>
</dbReference>
<dbReference type="Gene3D" id="3.40.50.300">
    <property type="entry name" value="P-loop containing nucleotide triphosphate hydrolases"/>
    <property type="match status" value="2"/>
</dbReference>
<dbReference type="GO" id="GO:0008270">
    <property type="term" value="F:zinc ion binding"/>
    <property type="evidence" value="ECO:0007669"/>
    <property type="project" value="UniProtKB-UniRule"/>
</dbReference>
<dbReference type="GO" id="GO:0006302">
    <property type="term" value="P:double-strand break repair"/>
    <property type="evidence" value="ECO:0007669"/>
    <property type="project" value="InterPro"/>
</dbReference>
<dbReference type="GO" id="GO:0043138">
    <property type="term" value="F:3'-5' DNA helicase activity"/>
    <property type="evidence" value="ECO:0007669"/>
    <property type="project" value="UniProtKB-EC"/>
</dbReference>